<dbReference type="Proteomes" id="UP001163739">
    <property type="component" value="Chromosome"/>
</dbReference>
<keyword evidence="2" id="KW-1133">Transmembrane helix</keyword>
<feature type="region of interest" description="Disordered" evidence="1">
    <location>
        <begin position="226"/>
        <end position="254"/>
    </location>
</feature>
<feature type="transmembrane region" description="Helical" evidence="2">
    <location>
        <begin position="188"/>
        <end position="209"/>
    </location>
</feature>
<gene>
    <name evidence="3" type="ORF">NKI27_07885</name>
</gene>
<evidence type="ECO:0000256" key="2">
    <source>
        <dbReference type="SAM" id="Phobius"/>
    </source>
</evidence>
<dbReference type="EMBL" id="CP100390">
    <property type="protein sequence ID" value="UZE97643.1"/>
    <property type="molecule type" value="Genomic_DNA"/>
</dbReference>
<name>A0ABY6N699_9ALTE</name>
<evidence type="ECO:0000313" key="4">
    <source>
        <dbReference type="Proteomes" id="UP001163739"/>
    </source>
</evidence>
<sequence>MSTTNKLAEEISGATEAVKSISELLDAIEGVIQTPSGLIMFIGILVWFLLNKDFSKFLDISERKEKKRLEKLEVYMANQDAANEDVLKVIKDLRDAQYFKVATGIYAEKSLRESLIYLHEKTSHSITWTNIKRALPYLSATSDTKIDVRKQKCTEKIGYWYNIGVGSLFFCFAIVIFLAFFLVNPGSVGIIVGGASLSLLCAFFAFFVFSQNWPVTSAKKIKEELQKVGQGNPNPNSEVEVEASEVEGVSSVNA</sequence>
<proteinExistence type="predicted"/>
<organism evidence="3 4">
    <name type="scientific">Alkalimarinus alittae</name>
    <dbReference type="NCBI Taxonomy" id="2961619"/>
    <lineage>
        <taxon>Bacteria</taxon>
        <taxon>Pseudomonadati</taxon>
        <taxon>Pseudomonadota</taxon>
        <taxon>Gammaproteobacteria</taxon>
        <taxon>Alteromonadales</taxon>
        <taxon>Alteromonadaceae</taxon>
        <taxon>Alkalimarinus</taxon>
    </lineage>
</organism>
<feature type="transmembrane region" description="Helical" evidence="2">
    <location>
        <begin position="30"/>
        <end position="50"/>
    </location>
</feature>
<keyword evidence="2" id="KW-0812">Transmembrane</keyword>
<keyword evidence="4" id="KW-1185">Reference proteome</keyword>
<accession>A0ABY6N699</accession>
<dbReference type="RefSeq" id="WP_265049119.1">
    <property type="nucleotide sequence ID" value="NZ_CP100390.1"/>
</dbReference>
<feature type="transmembrane region" description="Helical" evidence="2">
    <location>
        <begin position="159"/>
        <end position="182"/>
    </location>
</feature>
<protein>
    <submittedName>
        <fullName evidence="3">Uncharacterized protein</fullName>
    </submittedName>
</protein>
<keyword evidence="2" id="KW-0472">Membrane</keyword>
<evidence type="ECO:0000256" key="1">
    <source>
        <dbReference type="SAM" id="MobiDB-lite"/>
    </source>
</evidence>
<reference evidence="3" key="1">
    <citation type="submission" date="2022-06" db="EMBL/GenBank/DDBJ databases">
        <title>Alkalimarinus sp. nov., isolated from gut of a Alitta virens.</title>
        <authorList>
            <person name="Yang A.I."/>
            <person name="Shin N.-R."/>
        </authorList>
    </citation>
    <scope>NUCLEOTIDE SEQUENCE</scope>
    <source>
        <strain evidence="3">A2M4</strain>
    </source>
</reference>
<evidence type="ECO:0000313" key="3">
    <source>
        <dbReference type="EMBL" id="UZE97643.1"/>
    </source>
</evidence>